<evidence type="ECO:0000256" key="7">
    <source>
        <dbReference type="ARBA" id="ARBA00048539"/>
    </source>
</evidence>
<evidence type="ECO:0000256" key="6">
    <source>
        <dbReference type="ARBA" id="ARBA00022840"/>
    </source>
</evidence>
<accession>A0A1G8JDG3</accession>
<dbReference type="SUPFAM" id="SSF82829">
    <property type="entry name" value="MesJ substrate recognition domain-like"/>
    <property type="match status" value="1"/>
</dbReference>
<keyword evidence="6 8" id="KW-0067">ATP-binding</keyword>
<comment type="domain">
    <text evidence="8">The N-terminal region contains the highly conserved SGGXDS motif, predicted to be a P-loop motif involved in ATP binding.</text>
</comment>
<dbReference type="STRING" id="83767.SAMN05660652_03182"/>
<keyword evidence="11" id="KW-1185">Reference proteome</keyword>
<dbReference type="InterPro" id="IPR012094">
    <property type="entry name" value="tRNA_Ile_lys_synt"/>
</dbReference>
<organism evidence="10 11">
    <name type="scientific">Propionivibrio dicarboxylicus</name>
    <dbReference type="NCBI Taxonomy" id="83767"/>
    <lineage>
        <taxon>Bacteria</taxon>
        <taxon>Pseudomonadati</taxon>
        <taxon>Pseudomonadota</taxon>
        <taxon>Betaproteobacteria</taxon>
        <taxon>Rhodocyclales</taxon>
        <taxon>Rhodocyclaceae</taxon>
        <taxon>Propionivibrio</taxon>
    </lineage>
</organism>
<keyword evidence="4 8" id="KW-0819">tRNA processing</keyword>
<dbReference type="EC" id="6.3.4.19" evidence="8"/>
<dbReference type="OrthoDB" id="9807403at2"/>
<dbReference type="NCBIfam" id="TIGR02433">
    <property type="entry name" value="lysidine_TilS_C"/>
    <property type="match status" value="1"/>
</dbReference>
<dbReference type="SUPFAM" id="SSF52402">
    <property type="entry name" value="Adenine nucleotide alpha hydrolases-like"/>
    <property type="match status" value="1"/>
</dbReference>
<dbReference type="Pfam" id="PF11734">
    <property type="entry name" value="TilS_C"/>
    <property type="match status" value="1"/>
</dbReference>
<evidence type="ECO:0000256" key="3">
    <source>
        <dbReference type="ARBA" id="ARBA00022598"/>
    </source>
</evidence>
<name>A0A1G8JDG3_9RHOO</name>
<evidence type="ECO:0000256" key="8">
    <source>
        <dbReference type="HAMAP-Rule" id="MF_01161"/>
    </source>
</evidence>
<dbReference type="Gene3D" id="3.40.50.620">
    <property type="entry name" value="HUPs"/>
    <property type="match status" value="1"/>
</dbReference>
<evidence type="ECO:0000256" key="1">
    <source>
        <dbReference type="ARBA" id="ARBA00004496"/>
    </source>
</evidence>
<dbReference type="Proteomes" id="UP000198607">
    <property type="component" value="Unassembled WGS sequence"/>
</dbReference>
<evidence type="ECO:0000313" key="11">
    <source>
        <dbReference type="Proteomes" id="UP000198607"/>
    </source>
</evidence>
<evidence type="ECO:0000256" key="5">
    <source>
        <dbReference type="ARBA" id="ARBA00022741"/>
    </source>
</evidence>
<dbReference type="AlphaFoldDB" id="A0A1G8JDG3"/>
<dbReference type="PANTHER" id="PTHR43033:SF1">
    <property type="entry name" value="TRNA(ILE)-LYSIDINE SYNTHASE-RELATED"/>
    <property type="match status" value="1"/>
</dbReference>
<sequence length="448" mass="48088">MASSRDSTACIDAALVEALAPDLAQAPRLCVALSGGRDSIVLLHALSRLVAAGQLAAELTALHVHHGLSDNAEAWVAFCAARCDELGVPLRVARVEVRRDSGEGIEGAARRARHAVFAATQTDWLALAHHRDDQAETVLLNLLRGAGVAGAAGMPRARRVAGGPALVRPLLDVPRRAIERYADAHALRWIEDESNANRHFRRNFLRHEVLPLLETAFSGARQSLARAADHFGEATQLLDELAGQDAAAIRQPSGRLGLTAFKRLPPANARNVLRHALRAAGFRAPAARWLEEACRQLAATEAASETCVTTPDGALQVYRGELYFVAHTPPAPAAPLLWAGETEVAWAGGRVRFERVRGAGIRAAALAGGAIELRARQGGERFRPQAGRPRRNLRNLLQEAALPPWERARLPLGWSGDRLVWVGGFGADADCMAATDETGLLPVWLPEG</sequence>
<dbReference type="SMART" id="SM00977">
    <property type="entry name" value="TilS_C"/>
    <property type="match status" value="1"/>
</dbReference>
<dbReference type="InterPro" id="IPR012795">
    <property type="entry name" value="tRNA_Ile_lys_synt_N"/>
</dbReference>
<feature type="binding site" evidence="8">
    <location>
        <begin position="34"/>
        <end position="39"/>
    </location>
    <ligand>
        <name>ATP</name>
        <dbReference type="ChEBI" id="CHEBI:30616"/>
    </ligand>
</feature>
<dbReference type="GO" id="GO:0006400">
    <property type="term" value="P:tRNA modification"/>
    <property type="evidence" value="ECO:0007669"/>
    <property type="project" value="UniProtKB-UniRule"/>
</dbReference>
<proteinExistence type="inferred from homology"/>
<keyword evidence="5 8" id="KW-0547">Nucleotide-binding</keyword>
<comment type="subcellular location">
    <subcellularLocation>
        <location evidence="1 8">Cytoplasm</location>
    </subcellularLocation>
</comment>
<keyword evidence="2 8" id="KW-0963">Cytoplasm</keyword>
<dbReference type="Pfam" id="PF01171">
    <property type="entry name" value="ATP_bind_3"/>
    <property type="match status" value="1"/>
</dbReference>
<dbReference type="InterPro" id="IPR011063">
    <property type="entry name" value="TilS/TtcA_N"/>
</dbReference>
<dbReference type="CDD" id="cd01992">
    <property type="entry name" value="TilS_N"/>
    <property type="match status" value="1"/>
</dbReference>
<dbReference type="HAMAP" id="MF_01161">
    <property type="entry name" value="tRNA_Ile_lys_synt"/>
    <property type="match status" value="1"/>
</dbReference>
<evidence type="ECO:0000313" key="10">
    <source>
        <dbReference type="EMBL" id="SDI29298.1"/>
    </source>
</evidence>
<gene>
    <name evidence="8" type="primary">tilS</name>
    <name evidence="10" type="ORF">SAMN05660652_03182</name>
</gene>
<dbReference type="Pfam" id="PF09179">
    <property type="entry name" value="TilS"/>
    <property type="match status" value="1"/>
</dbReference>
<dbReference type="InterPro" id="IPR012796">
    <property type="entry name" value="Lysidine-tRNA-synth_C"/>
</dbReference>
<dbReference type="Gene3D" id="1.20.59.20">
    <property type="match status" value="1"/>
</dbReference>
<keyword evidence="3 8" id="KW-0436">Ligase</keyword>
<evidence type="ECO:0000256" key="4">
    <source>
        <dbReference type="ARBA" id="ARBA00022694"/>
    </source>
</evidence>
<comment type="function">
    <text evidence="8">Ligates lysine onto the cytidine present at position 34 of the AUA codon-specific tRNA(Ile) that contains the anticodon CAU, in an ATP-dependent manner. Cytidine is converted to lysidine, thus changing the amino acid specificity of the tRNA from methionine to isoleucine.</text>
</comment>
<protein>
    <recommendedName>
        <fullName evidence="8">tRNA(Ile)-lysidine synthase</fullName>
        <ecNumber evidence="8">6.3.4.19</ecNumber>
    </recommendedName>
    <alternativeName>
        <fullName evidence="8">tRNA(Ile)-2-lysyl-cytidine synthase</fullName>
    </alternativeName>
    <alternativeName>
        <fullName evidence="8">tRNA(Ile)-lysidine synthetase</fullName>
    </alternativeName>
</protein>
<dbReference type="RefSeq" id="WP_091938930.1">
    <property type="nucleotide sequence ID" value="NZ_FNCY01000016.1"/>
</dbReference>
<reference evidence="10 11" key="1">
    <citation type="submission" date="2016-10" db="EMBL/GenBank/DDBJ databases">
        <authorList>
            <person name="de Groot N.N."/>
        </authorList>
    </citation>
    <scope>NUCLEOTIDE SEQUENCE [LARGE SCALE GENOMIC DNA]</scope>
    <source>
        <strain evidence="10 11">DSM 5885</strain>
    </source>
</reference>
<dbReference type="SUPFAM" id="SSF56037">
    <property type="entry name" value="PheT/TilS domain"/>
    <property type="match status" value="1"/>
</dbReference>
<dbReference type="InterPro" id="IPR015262">
    <property type="entry name" value="tRNA_Ile_lys_synt_subst-bd"/>
</dbReference>
<dbReference type="PANTHER" id="PTHR43033">
    <property type="entry name" value="TRNA(ILE)-LYSIDINE SYNTHASE-RELATED"/>
    <property type="match status" value="1"/>
</dbReference>
<evidence type="ECO:0000259" key="9">
    <source>
        <dbReference type="SMART" id="SM00977"/>
    </source>
</evidence>
<comment type="similarity">
    <text evidence="8">Belongs to the tRNA(Ile)-lysidine synthase family.</text>
</comment>
<dbReference type="InterPro" id="IPR014729">
    <property type="entry name" value="Rossmann-like_a/b/a_fold"/>
</dbReference>
<feature type="domain" description="Lysidine-tRNA(Ile) synthetase C-terminal" evidence="9">
    <location>
        <begin position="371"/>
        <end position="444"/>
    </location>
</feature>
<dbReference type="GO" id="GO:0005737">
    <property type="term" value="C:cytoplasm"/>
    <property type="evidence" value="ECO:0007669"/>
    <property type="project" value="UniProtKB-SubCell"/>
</dbReference>
<comment type="catalytic activity">
    <reaction evidence="7 8">
        <text>cytidine(34) in tRNA(Ile2) + L-lysine + ATP = lysidine(34) in tRNA(Ile2) + AMP + diphosphate + H(+)</text>
        <dbReference type="Rhea" id="RHEA:43744"/>
        <dbReference type="Rhea" id="RHEA-COMP:10625"/>
        <dbReference type="Rhea" id="RHEA-COMP:10670"/>
        <dbReference type="ChEBI" id="CHEBI:15378"/>
        <dbReference type="ChEBI" id="CHEBI:30616"/>
        <dbReference type="ChEBI" id="CHEBI:32551"/>
        <dbReference type="ChEBI" id="CHEBI:33019"/>
        <dbReference type="ChEBI" id="CHEBI:82748"/>
        <dbReference type="ChEBI" id="CHEBI:83665"/>
        <dbReference type="ChEBI" id="CHEBI:456215"/>
        <dbReference type="EC" id="6.3.4.19"/>
    </reaction>
</comment>
<dbReference type="NCBIfam" id="TIGR02432">
    <property type="entry name" value="lysidine_TilS_N"/>
    <property type="match status" value="1"/>
</dbReference>
<dbReference type="GO" id="GO:0005524">
    <property type="term" value="F:ATP binding"/>
    <property type="evidence" value="ECO:0007669"/>
    <property type="project" value="UniProtKB-UniRule"/>
</dbReference>
<dbReference type="EMBL" id="FNCY01000016">
    <property type="protein sequence ID" value="SDI29298.1"/>
    <property type="molecule type" value="Genomic_DNA"/>
</dbReference>
<dbReference type="GO" id="GO:0032267">
    <property type="term" value="F:tRNA(Ile)-lysidine synthase activity"/>
    <property type="evidence" value="ECO:0007669"/>
    <property type="project" value="UniProtKB-EC"/>
</dbReference>
<evidence type="ECO:0000256" key="2">
    <source>
        <dbReference type="ARBA" id="ARBA00022490"/>
    </source>
</evidence>